<reference evidence="1 2" key="1">
    <citation type="journal article" date="2023" name="ACS Omega">
        <title>Identification of the Neoaspergillic Acid Biosynthesis Gene Cluster by Establishing an In Vitro CRISPR-Ribonucleoprotein Genetic System in Aspergillus melleus.</title>
        <authorList>
            <person name="Yuan B."/>
            <person name="Grau M.F."/>
            <person name="Murata R.M."/>
            <person name="Torok T."/>
            <person name="Venkateswaran K."/>
            <person name="Stajich J.E."/>
            <person name="Wang C.C.C."/>
        </authorList>
    </citation>
    <scope>NUCLEOTIDE SEQUENCE [LARGE SCALE GENOMIC DNA]</scope>
    <source>
        <strain evidence="1 2">IMV 1140</strain>
    </source>
</reference>
<evidence type="ECO:0000313" key="1">
    <source>
        <dbReference type="EMBL" id="KAK1149632.1"/>
    </source>
</evidence>
<dbReference type="Proteomes" id="UP001177260">
    <property type="component" value="Unassembled WGS sequence"/>
</dbReference>
<name>A0ACC3BFX3_9EURO</name>
<sequence>MIAAFDETSGPLRAEDPYGGKSLGLYDHVSTIDPDTSTRSYAASAFFYPHEGRNNLKVLPEATVCKILHDQDPGTATGIDFLYQGALHHIFPFKEIILAAGSIQTPQILELSGIGDPKVLQAAGIPCTKAIPNVGNNLCEYPMTSLTYALNKEPYTHSGVSMIAFLPCRSLISNGELEDVVAQVERVASVSEIERQAIVSRLRVPTSGAVQFNGTSAYVDVEKGFTDRNKLFCDTSDHEHTYYTFLVTITSTLSRRSTHITSLNPHAVPEINLSLLKDEADVSLLAAGLEFADRVFSSGHVSERVVSRAVPTANVDLRDRDEGRRFMRD</sequence>
<dbReference type="EMBL" id="JAOPJF010000003">
    <property type="protein sequence ID" value="KAK1149632.1"/>
    <property type="molecule type" value="Genomic_DNA"/>
</dbReference>
<comment type="caution">
    <text evidence="1">The sequence shown here is derived from an EMBL/GenBank/DDBJ whole genome shotgun (WGS) entry which is preliminary data.</text>
</comment>
<protein>
    <submittedName>
        <fullName evidence="1">Uncharacterized protein</fullName>
    </submittedName>
</protein>
<accession>A0ACC3BFX3</accession>
<proteinExistence type="predicted"/>
<keyword evidence="2" id="KW-1185">Reference proteome</keyword>
<gene>
    <name evidence="1" type="ORF">N8T08_005183</name>
</gene>
<evidence type="ECO:0000313" key="2">
    <source>
        <dbReference type="Proteomes" id="UP001177260"/>
    </source>
</evidence>
<organism evidence="1 2">
    <name type="scientific">Aspergillus melleus</name>
    <dbReference type="NCBI Taxonomy" id="138277"/>
    <lineage>
        <taxon>Eukaryota</taxon>
        <taxon>Fungi</taxon>
        <taxon>Dikarya</taxon>
        <taxon>Ascomycota</taxon>
        <taxon>Pezizomycotina</taxon>
        <taxon>Eurotiomycetes</taxon>
        <taxon>Eurotiomycetidae</taxon>
        <taxon>Eurotiales</taxon>
        <taxon>Aspergillaceae</taxon>
        <taxon>Aspergillus</taxon>
        <taxon>Aspergillus subgen. Circumdati</taxon>
    </lineage>
</organism>